<protein>
    <recommendedName>
        <fullName evidence="1">DUF7882 domain-containing protein</fullName>
    </recommendedName>
</protein>
<dbReference type="RefSeq" id="WP_100343012.1">
    <property type="nucleotide sequence ID" value="NZ_PGFB01000001.1"/>
</dbReference>
<comment type="caution">
    <text evidence="2">The sequence shown here is derived from an EMBL/GenBank/DDBJ whole genome shotgun (WGS) entry which is preliminary data.</text>
</comment>
<organism evidence="2 3">
    <name type="scientific">Compostimonas suwonensis</name>
    <dbReference type="NCBI Taxonomy" id="1048394"/>
    <lineage>
        <taxon>Bacteria</taxon>
        <taxon>Bacillati</taxon>
        <taxon>Actinomycetota</taxon>
        <taxon>Actinomycetes</taxon>
        <taxon>Micrococcales</taxon>
        <taxon>Microbacteriaceae</taxon>
        <taxon>Compostimonas</taxon>
    </lineage>
</organism>
<name>A0A2M9C3P4_9MICO</name>
<proteinExistence type="predicted"/>
<dbReference type="AlphaFoldDB" id="A0A2M9C3P4"/>
<evidence type="ECO:0000313" key="3">
    <source>
        <dbReference type="Proteomes" id="UP000230161"/>
    </source>
</evidence>
<dbReference type="InterPro" id="IPR057204">
    <property type="entry name" value="DUF7882"/>
</dbReference>
<dbReference type="Proteomes" id="UP000230161">
    <property type="component" value="Unassembled WGS sequence"/>
</dbReference>
<dbReference type="Pfam" id="PF25355">
    <property type="entry name" value="DUF7882"/>
    <property type="match status" value="1"/>
</dbReference>
<reference evidence="2 3" key="1">
    <citation type="submission" date="2017-11" db="EMBL/GenBank/DDBJ databases">
        <title>Genomic Encyclopedia of Archaeal and Bacterial Type Strains, Phase II (KMG-II): From Individual Species to Whole Genera.</title>
        <authorList>
            <person name="Goeker M."/>
        </authorList>
    </citation>
    <scope>NUCLEOTIDE SEQUENCE [LARGE SCALE GENOMIC DNA]</scope>
    <source>
        <strain evidence="2 3">DSM 25625</strain>
    </source>
</reference>
<keyword evidence="3" id="KW-1185">Reference proteome</keyword>
<dbReference type="OrthoDB" id="5123855at2"/>
<gene>
    <name evidence="2" type="ORF">CLV54_0104</name>
</gene>
<evidence type="ECO:0000313" key="2">
    <source>
        <dbReference type="EMBL" id="PJJ65077.1"/>
    </source>
</evidence>
<feature type="domain" description="DUF7882" evidence="1">
    <location>
        <begin position="1"/>
        <end position="92"/>
    </location>
</feature>
<evidence type="ECO:0000259" key="1">
    <source>
        <dbReference type="Pfam" id="PF25355"/>
    </source>
</evidence>
<dbReference type="EMBL" id="PGFB01000001">
    <property type="protein sequence ID" value="PJJ65077.1"/>
    <property type="molecule type" value="Genomic_DNA"/>
</dbReference>
<sequence>MGVLVYNGEQFAFDDRLLSHLKLVMVQKMRRDEGFLLSWSYSLEQGSGRSSIWIHGGANLHFRFDGSRPATLNKEWMDRMIIATHTTGGLVLEAVPEEPRTE</sequence>
<accession>A0A2M9C3P4</accession>